<feature type="transmembrane region" description="Helical" evidence="1">
    <location>
        <begin position="46"/>
        <end position="65"/>
    </location>
</feature>
<dbReference type="RefSeq" id="WP_208343053.1">
    <property type="nucleotide sequence ID" value="NZ_CAWQFN010000250.1"/>
</dbReference>
<feature type="transmembrane region" description="Helical" evidence="1">
    <location>
        <begin position="71"/>
        <end position="93"/>
    </location>
</feature>
<comment type="caution">
    <text evidence="2">The sequence shown here is derived from an EMBL/GenBank/DDBJ whole genome shotgun (WGS) entry which is preliminary data.</text>
</comment>
<accession>A0AAP5MA46</accession>
<protein>
    <submittedName>
        <fullName evidence="2">Uncharacterized protein</fullName>
    </submittedName>
</protein>
<organism evidence="2 3">
    <name type="scientific">Aetokthonos hydrillicola Thurmond2011</name>
    <dbReference type="NCBI Taxonomy" id="2712845"/>
    <lineage>
        <taxon>Bacteria</taxon>
        <taxon>Bacillati</taxon>
        <taxon>Cyanobacteriota</taxon>
        <taxon>Cyanophyceae</taxon>
        <taxon>Nostocales</taxon>
        <taxon>Hapalosiphonaceae</taxon>
        <taxon>Aetokthonos</taxon>
    </lineage>
</organism>
<name>A0AAP5MA46_9CYAN</name>
<gene>
    <name evidence="2" type="ORF">G7B40_040655</name>
</gene>
<keyword evidence="1" id="KW-0472">Membrane</keyword>
<keyword evidence="3" id="KW-1185">Reference proteome</keyword>
<proteinExistence type="predicted"/>
<dbReference type="EMBL" id="JAALHA020000039">
    <property type="protein sequence ID" value="MDR9900801.1"/>
    <property type="molecule type" value="Genomic_DNA"/>
</dbReference>
<evidence type="ECO:0000313" key="3">
    <source>
        <dbReference type="Proteomes" id="UP000667802"/>
    </source>
</evidence>
<evidence type="ECO:0000256" key="1">
    <source>
        <dbReference type="SAM" id="Phobius"/>
    </source>
</evidence>
<reference evidence="3" key="1">
    <citation type="journal article" date="2021" name="Science">
        <title>Hunting the eagle killer: A cyanobacterial neurotoxin causes vacuolar myelinopathy.</title>
        <authorList>
            <person name="Breinlinger S."/>
            <person name="Phillips T.J."/>
            <person name="Haram B.N."/>
            <person name="Mares J."/>
            <person name="Martinez Yerena J.A."/>
            <person name="Hrouzek P."/>
            <person name="Sobotka R."/>
            <person name="Henderson W.M."/>
            <person name="Schmieder P."/>
            <person name="Williams S.M."/>
            <person name="Lauderdale J.D."/>
            <person name="Wilde H.D."/>
            <person name="Gerrin W."/>
            <person name="Kust A."/>
            <person name="Washington J.W."/>
            <person name="Wagner C."/>
            <person name="Geier B."/>
            <person name="Liebeke M."/>
            <person name="Enke H."/>
            <person name="Niedermeyer T.H.J."/>
            <person name="Wilde S.B."/>
        </authorList>
    </citation>
    <scope>NUCLEOTIDE SEQUENCE [LARGE SCALE GENOMIC DNA]</scope>
    <source>
        <strain evidence="3">Thurmond2011</strain>
    </source>
</reference>
<dbReference type="Proteomes" id="UP000667802">
    <property type="component" value="Unassembled WGS sequence"/>
</dbReference>
<keyword evidence="1" id="KW-0812">Transmembrane</keyword>
<dbReference type="AlphaFoldDB" id="A0AAP5MA46"/>
<keyword evidence="1" id="KW-1133">Transmembrane helix</keyword>
<sequence>MQPDLMGLEITKGELRRLIGFKPEQVFRSSMMAREEQIAFLRNQMVFSLVLTLIIVGVIYVFIVVPTIGSSIILGAILLIIVLSVVVAGRWLWWRLTSPKILSMLLDEVDKYHAVIKATDINDQRATDENDESIINDRQKVIAALQLVREDLVQALKTERLLRDNRKLLANNQQDLFASNVETLGAMSLQPSSQTTEYAQIENQLLQIAVNVQAQIRKLRKV</sequence>
<evidence type="ECO:0000313" key="2">
    <source>
        <dbReference type="EMBL" id="MDR9900801.1"/>
    </source>
</evidence>